<name>A0A917BHN1_9MICO</name>
<dbReference type="PANTHER" id="PTHR41700:SF1">
    <property type="entry name" value="N-ACETYLTRANSFERASE DOMAIN-CONTAINING PROTEIN"/>
    <property type="match status" value="1"/>
</dbReference>
<reference evidence="3" key="2">
    <citation type="submission" date="2020-09" db="EMBL/GenBank/DDBJ databases">
        <authorList>
            <person name="Sun Q."/>
            <person name="Zhou Y."/>
        </authorList>
    </citation>
    <scope>NUCLEOTIDE SEQUENCE</scope>
    <source>
        <strain evidence="3">CGMCC 1.12160</strain>
    </source>
</reference>
<dbReference type="InterPro" id="IPR038740">
    <property type="entry name" value="BioF2-like_GNAT_dom"/>
</dbReference>
<dbReference type="SUPFAM" id="SSF55729">
    <property type="entry name" value="Acyl-CoA N-acyltransferases (Nat)"/>
    <property type="match status" value="1"/>
</dbReference>
<feature type="domain" description="BioF2-like acetyltransferase" evidence="2">
    <location>
        <begin position="16"/>
        <end position="136"/>
    </location>
</feature>
<sequence>MTPPETPTLGFNLVGRVRRTVDSAAARAGVVLHEVEEMDDLREVSDLFARVWGRSDEGVPMHSEALRSMAHAGGLVDVARDRVTGELVGAAVLGRDVPGAVYGYLAAVAPGVADRGIGRALKQHQRLWALEHDVAVMRWTFDPLVGRNARFNISRLGATVADYLPAFYGTMSDALNGTDRGDRLVAEWELRSPRALAAAEGTLPEPAADPVGDAPAGADVRTGPDGIPALVTTPGQRWLRVPEDIVALRRTDPAQARAWRSTTADWFQDAFAAGLVARGVSRTGWYHLTEDA</sequence>
<reference evidence="3" key="1">
    <citation type="journal article" date="2014" name="Int. J. Syst. Evol. Microbiol.">
        <title>Complete genome sequence of Corynebacterium casei LMG S-19264T (=DSM 44701T), isolated from a smear-ripened cheese.</title>
        <authorList>
            <consortium name="US DOE Joint Genome Institute (JGI-PGF)"/>
            <person name="Walter F."/>
            <person name="Albersmeier A."/>
            <person name="Kalinowski J."/>
            <person name="Ruckert C."/>
        </authorList>
    </citation>
    <scope>NUCLEOTIDE SEQUENCE</scope>
    <source>
        <strain evidence="3">CGMCC 1.12160</strain>
    </source>
</reference>
<dbReference type="Gene3D" id="3.40.630.30">
    <property type="match status" value="1"/>
</dbReference>
<comment type="caution">
    <text evidence="3">The sequence shown here is derived from an EMBL/GenBank/DDBJ whole genome shotgun (WGS) entry which is preliminary data.</text>
</comment>
<dbReference type="Proteomes" id="UP000605670">
    <property type="component" value="Unassembled WGS sequence"/>
</dbReference>
<evidence type="ECO:0000256" key="1">
    <source>
        <dbReference type="SAM" id="MobiDB-lite"/>
    </source>
</evidence>
<keyword evidence="4" id="KW-1185">Reference proteome</keyword>
<dbReference type="EMBL" id="BMEM01000001">
    <property type="protein sequence ID" value="GGF39585.1"/>
    <property type="molecule type" value="Genomic_DNA"/>
</dbReference>
<dbReference type="Pfam" id="PF13480">
    <property type="entry name" value="Acetyltransf_6"/>
    <property type="match status" value="1"/>
</dbReference>
<evidence type="ECO:0000259" key="2">
    <source>
        <dbReference type="Pfam" id="PF13480"/>
    </source>
</evidence>
<organism evidence="3 4">
    <name type="scientific">Ornithinimicrobium tianjinense</name>
    <dbReference type="NCBI Taxonomy" id="1195761"/>
    <lineage>
        <taxon>Bacteria</taxon>
        <taxon>Bacillati</taxon>
        <taxon>Actinomycetota</taxon>
        <taxon>Actinomycetes</taxon>
        <taxon>Micrococcales</taxon>
        <taxon>Ornithinimicrobiaceae</taxon>
        <taxon>Ornithinimicrobium</taxon>
    </lineage>
</organism>
<dbReference type="RefSeq" id="WP_188427931.1">
    <property type="nucleotide sequence ID" value="NZ_BAABKH010000010.1"/>
</dbReference>
<protein>
    <recommendedName>
        <fullName evidence="2">BioF2-like acetyltransferase domain-containing protein</fullName>
    </recommendedName>
</protein>
<dbReference type="PANTHER" id="PTHR41700">
    <property type="entry name" value="GCN5-RELATED N-ACETYLTRANSFERASE"/>
    <property type="match status" value="1"/>
</dbReference>
<dbReference type="InterPro" id="IPR038764">
    <property type="entry name" value="GNAT_N_AcTrfase_prd"/>
</dbReference>
<accession>A0A917BHN1</accession>
<evidence type="ECO:0000313" key="3">
    <source>
        <dbReference type="EMBL" id="GGF39585.1"/>
    </source>
</evidence>
<dbReference type="InterPro" id="IPR016181">
    <property type="entry name" value="Acyl_CoA_acyltransferase"/>
</dbReference>
<gene>
    <name evidence="3" type="ORF">GCM10011366_04000</name>
</gene>
<dbReference type="AlphaFoldDB" id="A0A917BHN1"/>
<feature type="compositionally biased region" description="Low complexity" evidence="1">
    <location>
        <begin position="206"/>
        <end position="220"/>
    </location>
</feature>
<proteinExistence type="predicted"/>
<feature type="region of interest" description="Disordered" evidence="1">
    <location>
        <begin position="201"/>
        <end position="228"/>
    </location>
</feature>
<evidence type="ECO:0000313" key="4">
    <source>
        <dbReference type="Proteomes" id="UP000605670"/>
    </source>
</evidence>